<proteinExistence type="predicted"/>
<comment type="caution">
    <text evidence="1">The sequence shown here is derived from an EMBL/GenBank/DDBJ whole genome shotgun (WGS) entry which is preliminary data.</text>
</comment>
<evidence type="ECO:0000313" key="1">
    <source>
        <dbReference type="EMBL" id="GFC76799.1"/>
    </source>
</evidence>
<dbReference type="AlphaFoldDB" id="A0A699QNX4"/>
<reference evidence="1" key="1">
    <citation type="journal article" date="2019" name="Sci. Rep.">
        <title>Draft genome of Tanacetum cinerariifolium, the natural source of mosquito coil.</title>
        <authorList>
            <person name="Yamashiro T."/>
            <person name="Shiraishi A."/>
            <person name="Satake H."/>
            <person name="Nakayama K."/>
        </authorList>
    </citation>
    <scope>NUCLEOTIDE SEQUENCE</scope>
</reference>
<organism evidence="1">
    <name type="scientific">Tanacetum cinerariifolium</name>
    <name type="common">Dalmatian daisy</name>
    <name type="synonym">Chrysanthemum cinerariifolium</name>
    <dbReference type="NCBI Taxonomy" id="118510"/>
    <lineage>
        <taxon>Eukaryota</taxon>
        <taxon>Viridiplantae</taxon>
        <taxon>Streptophyta</taxon>
        <taxon>Embryophyta</taxon>
        <taxon>Tracheophyta</taxon>
        <taxon>Spermatophyta</taxon>
        <taxon>Magnoliopsida</taxon>
        <taxon>eudicotyledons</taxon>
        <taxon>Gunneridae</taxon>
        <taxon>Pentapetalae</taxon>
        <taxon>asterids</taxon>
        <taxon>campanulids</taxon>
        <taxon>Asterales</taxon>
        <taxon>Asteraceae</taxon>
        <taxon>Asteroideae</taxon>
        <taxon>Anthemideae</taxon>
        <taxon>Anthemidinae</taxon>
        <taxon>Tanacetum</taxon>
    </lineage>
</organism>
<gene>
    <name evidence="1" type="ORF">Tci_848769</name>
</gene>
<accession>A0A699QNX4</accession>
<name>A0A699QNX4_TANCI</name>
<sequence>MHSNDFEDMYLLHLQGKLNHLSGADKVSLFNAVNLWIRNIIIRHRVEDLQLDYGTWLVNNGVIFFKEKIRCIPAQLCKVEFCLITFNTE</sequence>
<dbReference type="EMBL" id="BKCJ011058056">
    <property type="protein sequence ID" value="GFC76799.1"/>
    <property type="molecule type" value="Genomic_DNA"/>
</dbReference>
<protein>
    <submittedName>
        <fullName evidence="1">Uncharacterized protein</fullName>
    </submittedName>
</protein>
<feature type="non-terminal residue" evidence="1">
    <location>
        <position position="89"/>
    </location>
</feature>